<gene>
    <name evidence="1" type="ORF">BCS93_11165</name>
</gene>
<name>A0AAP8SWY4_9VIBR</name>
<dbReference type="AlphaFoldDB" id="A0AAP8SWY4"/>
<organism evidence="1 2">
    <name type="scientific">Vibrio breoganii</name>
    <dbReference type="NCBI Taxonomy" id="553239"/>
    <lineage>
        <taxon>Bacteria</taxon>
        <taxon>Pseudomonadati</taxon>
        <taxon>Pseudomonadota</taxon>
        <taxon>Gammaproteobacteria</taxon>
        <taxon>Vibrionales</taxon>
        <taxon>Vibrionaceae</taxon>
        <taxon>Vibrio</taxon>
    </lineage>
</organism>
<dbReference type="RefSeq" id="WP_102477783.1">
    <property type="nucleotide sequence ID" value="NZ_MDBO01000075.1"/>
</dbReference>
<dbReference type="EMBL" id="MDBO01000075">
    <property type="protein sequence ID" value="PMP10227.1"/>
    <property type="molecule type" value="Genomic_DNA"/>
</dbReference>
<sequence>MGTIPKNIIPDETEVQALNRKALELLLDSNAKMNIAVIAHNPADRIRLIEEALELAYKHKNVQSVLDAHTTALKESAWFI</sequence>
<comment type="caution">
    <text evidence="1">The sequence shown here is derived from an EMBL/GenBank/DDBJ whole genome shotgun (WGS) entry which is preliminary data.</text>
</comment>
<protein>
    <submittedName>
        <fullName evidence="1">Uncharacterized protein</fullName>
    </submittedName>
</protein>
<accession>A0AAP8SWY4</accession>
<dbReference type="Proteomes" id="UP000235611">
    <property type="component" value="Unassembled WGS sequence"/>
</dbReference>
<reference evidence="2" key="1">
    <citation type="submission" date="2016-07" db="EMBL/GenBank/DDBJ databases">
        <title>Nontailed viruses are major unrecognized killers of bacteria in the ocean.</title>
        <authorList>
            <person name="Kauffman K."/>
            <person name="Hussain F."/>
            <person name="Yang J."/>
            <person name="Arevalo P."/>
            <person name="Brown J."/>
            <person name="Cutler M."/>
            <person name="Kelly L."/>
            <person name="Polz M.F."/>
        </authorList>
    </citation>
    <scope>NUCLEOTIDE SEQUENCE [LARGE SCALE GENOMIC DNA]</scope>
    <source>
        <strain evidence="2">10N.222.49.A5</strain>
    </source>
</reference>
<evidence type="ECO:0000313" key="1">
    <source>
        <dbReference type="EMBL" id="PMP10227.1"/>
    </source>
</evidence>
<proteinExistence type="predicted"/>
<evidence type="ECO:0000313" key="2">
    <source>
        <dbReference type="Proteomes" id="UP000235611"/>
    </source>
</evidence>